<dbReference type="PATRIC" id="fig|1239307.3.peg.4270"/>
<dbReference type="InterPro" id="IPR015946">
    <property type="entry name" value="KH_dom-like_a/b"/>
</dbReference>
<protein>
    <submittedName>
        <fullName evidence="1">OsmC family protein</fullName>
    </submittedName>
</protein>
<dbReference type="InterPro" id="IPR052924">
    <property type="entry name" value="OsmC/Ohr_hydroprdx_reductase"/>
</dbReference>
<accession>W0HYI6</accession>
<proteinExistence type="predicted"/>
<reference evidence="1 2" key="1">
    <citation type="journal article" date="2014" name="Genome Biol. Evol.">
        <title>Genome degeneration and adaptation in a nascent stage of symbiosis.</title>
        <authorList>
            <person name="Oakeson K.F."/>
            <person name="Gil R."/>
            <person name="Clayton A.L."/>
            <person name="Dunn D.M."/>
            <person name="von Niederhausern A.C."/>
            <person name="Hamil C."/>
            <person name="Aoyagi A."/>
            <person name="Duval B."/>
            <person name="Baca A."/>
            <person name="Silva F.J."/>
            <person name="Vallier A."/>
            <person name="Jackson D.G."/>
            <person name="Latorre A."/>
            <person name="Weiss R.B."/>
            <person name="Heddi A."/>
            <person name="Moya A."/>
            <person name="Dale C."/>
        </authorList>
    </citation>
    <scope>NUCLEOTIDE SEQUENCE [LARGE SCALE GENOMIC DNA]</scope>
    <source>
        <strain evidence="1 2">HS1</strain>
    </source>
</reference>
<dbReference type="Proteomes" id="UP000019028">
    <property type="component" value="Chromosome"/>
</dbReference>
<dbReference type="EMBL" id="CP006569">
    <property type="protein sequence ID" value="AHF78829.1"/>
    <property type="molecule type" value="Genomic_DNA"/>
</dbReference>
<keyword evidence="2" id="KW-1185">Reference proteome</keyword>
<dbReference type="AlphaFoldDB" id="W0HYI6"/>
<dbReference type="InterPro" id="IPR003718">
    <property type="entry name" value="OsmC/Ohr_fam"/>
</dbReference>
<dbReference type="RefSeq" id="WP_025423952.1">
    <property type="nucleotide sequence ID" value="NZ_CP006569.1"/>
</dbReference>
<organism evidence="1 2">
    <name type="scientific">Sodalis praecaptivus</name>
    <dbReference type="NCBI Taxonomy" id="1239307"/>
    <lineage>
        <taxon>Bacteria</taxon>
        <taxon>Pseudomonadati</taxon>
        <taxon>Pseudomonadota</taxon>
        <taxon>Gammaproteobacteria</taxon>
        <taxon>Enterobacterales</taxon>
        <taxon>Bruguierivoracaceae</taxon>
        <taxon>Sodalis</taxon>
    </lineage>
</organism>
<sequence length="177" mass="19242">MSGLREYLQVKREKMLAWRKKISADGSQPSTISAQVTAEGRSGVRRIRIKDHQIILDSPPELAGYGLGPGSQEVQLGVLGSCLTHVYLTQAALQSVPLDALSVNVTAEIDHRATQEAFAHLPVWPQNVRYTVQVSSPASDEQLAAVLAAVEKTCPIYNFLIRPQTITGAVQRIQAEG</sequence>
<dbReference type="PANTHER" id="PTHR35368">
    <property type="entry name" value="HYDROPEROXIDE REDUCTASE"/>
    <property type="match status" value="1"/>
</dbReference>
<dbReference type="Gene3D" id="3.30.300.20">
    <property type="match status" value="1"/>
</dbReference>
<dbReference type="KEGG" id="sod:Sant_3857"/>
<evidence type="ECO:0000313" key="2">
    <source>
        <dbReference type="Proteomes" id="UP000019028"/>
    </source>
</evidence>
<evidence type="ECO:0000313" key="1">
    <source>
        <dbReference type="EMBL" id="AHF78829.1"/>
    </source>
</evidence>
<dbReference type="Pfam" id="PF02566">
    <property type="entry name" value="OsmC"/>
    <property type="match status" value="1"/>
</dbReference>
<dbReference type="PANTHER" id="PTHR35368:SF1">
    <property type="entry name" value="HYDROPEROXIDE REDUCTASE"/>
    <property type="match status" value="1"/>
</dbReference>
<name>W0HYI6_9GAMM</name>
<dbReference type="InterPro" id="IPR036102">
    <property type="entry name" value="OsmC/Ohrsf"/>
</dbReference>
<gene>
    <name evidence="1" type="ORF">Sant_3857</name>
</gene>
<dbReference type="SUPFAM" id="SSF82784">
    <property type="entry name" value="OsmC-like"/>
    <property type="match status" value="1"/>
</dbReference>
<dbReference type="HOGENOM" id="CLU_100275_1_0_6"/>
<dbReference type="OrthoDB" id="9811389at2"/>